<feature type="transmembrane region" description="Helical" evidence="2">
    <location>
        <begin position="6"/>
        <end position="24"/>
    </location>
</feature>
<dbReference type="Proteomes" id="UP000198339">
    <property type="component" value="Unassembled WGS sequence"/>
</dbReference>
<dbReference type="RefSeq" id="WP_245836670.1">
    <property type="nucleotide sequence ID" value="NZ_FZPA01000006.1"/>
</dbReference>
<evidence type="ECO:0000313" key="3">
    <source>
        <dbReference type="EMBL" id="SNS82710.1"/>
    </source>
</evidence>
<evidence type="ECO:0008006" key="5">
    <source>
        <dbReference type="Google" id="ProtNLM"/>
    </source>
</evidence>
<keyword evidence="2" id="KW-0472">Membrane</keyword>
<keyword evidence="4" id="KW-1185">Reference proteome</keyword>
<feature type="region of interest" description="Disordered" evidence="1">
    <location>
        <begin position="130"/>
        <end position="180"/>
    </location>
</feature>
<dbReference type="AlphaFoldDB" id="A0A239HN00"/>
<organism evidence="3 4">
    <name type="scientific">Sphingopyxis indica</name>
    <dbReference type="NCBI Taxonomy" id="436663"/>
    <lineage>
        <taxon>Bacteria</taxon>
        <taxon>Pseudomonadati</taxon>
        <taxon>Pseudomonadota</taxon>
        <taxon>Alphaproteobacteria</taxon>
        <taxon>Sphingomonadales</taxon>
        <taxon>Sphingomonadaceae</taxon>
        <taxon>Sphingopyxis</taxon>
    </lineage>
</organism>
<evidence type="ECO:0000256" key="2">
    <source>
        <dbReference type="SAM" id="Phobius"/>
    </source>
</evidence>
<sequence>MTTAVLIQLVASLVAVLFIAWLVGRMGLGADPRIADDAHAIRLADEAETGFGGVEVARDRAGFAAIVRNAEGRMLLIRAHGNHFAARPVDAGVEGRLDKDFLTLRMPERTFGAVTLHLGKEAGVWASRMREVSGRSARPNEAAPARSPTRPPTEYPEMGGRAGERAGAAVPSSKGGRTHG</sequence>
<keyword evidence="2" id="KW-1133">Transmembrane helix</keyword>
<evidence type="ECO:0000256" key="1">
    <source>
        <dbReference type="SAM" id="MobiDB-lite"/>
    </source>
</evidence>
<gene>
    <name evidence="3" type="ORF">SAMN06295955_10629</name>
</gene>
<reference evidence="3 4" key="1">
    <citation type="submission" date="2017-06" db="EMBL/GenBank/DDBJ databases">
        <authorList>
            <person name="Kim H.J."/>
            <person name="Triplett B.A."/>
        </authorList>
    </citation>
    <scope>NUCLEOTIDE SEQUENCE [LARGE SCALE GENOMIC DNA]</scope>
    <source>
        <strain evidence="3 4">DS15</strain>
    </source>
</reference>
<proteinExistence type="predicted"/>
<accession>A0A239HN00</accession>
<protein>
    <recommendedName>
        <fullName evidence="5">Photosynthetic complex assembly protein</fullName>
    </recommendedName>
</protein>
<keyword evidence="2" id="KW-0812">Transmembrane</keyword>
<name>A0A239HN00_9SPHN</name>
<evidence type="ECO:0000313" key="4">
    <source>
        <dbReference type="Proteomes" id="UP000198339"/>
    </source>
</evidence>
<dbReference type="EMBL" id="FZPA01000006">
    <property type="protein sequence ID" value="SNS82710.1"/>
    <property type="molecule type" value="Genomic_DNA"/>
</dbReference>